<dbReference type="OrthoDB" id="8764943at2"/>
<dbReference type="PANTHER" id="PTHR40980">
    <property type="entry name" value="PLUG DOMAIN-CONTAINING PROTEIN"/>
    <property type="match status" value="1"/>
</dbReference>
<evidence type="ECO:0000313" key="6">
    <source>
        <dbReference type="Proteomes" id="UP000076715"/>
    </source>
</evidence>
<evidence type="ECO:0000256" key="1">
    <source>
        <dbReference type="ARBA" id="ARBA00004442"/>
    </source>
</evidence>
<sequence>MKNLIIGLIFLLGTQIIFSQNFKGRVVNSLNKPIAYSNVTAQYVDNNALIKGTITDDEGRFSLLINAEKPFYITISFIGYKAWVSPNFYTTGQNLGVIILKEDKTELEEVLVTANKELIIRKGDKILMNLGSNILTKGKNLTEILKYAPNVWVDQSSNEINLKGVSAIILINGKKTNMSRESLMNYLNTLSEKQLKSIEIISNPSARYDAEGQGGIINIITKTSNTKGVSGSVNSMLNFSKLLSYGTSLQLNSKITKKLSLNSYLYYQQNEYRTDENRVETISLPKTIYEYEKIDSTKSIDRLANFDLQYDFSDNDQVILQYRIFDKDFNRSQNNDLIITDDQAIQSNGLYSNLGKNNSSAFGINYNKTIDSLGQNLKTIFDYYTSENSSDNDYLNLFFDSNTALINSNTRRSSALSSFNIISSQIDYQKPITNKQNLEIGAKYGYVKSQSNSIFENLINGIYIRDENFSNKFDYDEQIIALYSSFAAENIFDSKLNLQIGFRGEYTKGNGEILATEFTLNKNYFDVFPSLFISKPLKDKSSIGFSISRRINRPNYRLFNPTIFYLTDFTSQVGNPDLNPSYTNALELNYNSSNLNLQLYFNDIKGEPREILTQLSNTELQYQWRNIEKTSIYGISLSYNRKLTNWWTFFASSSWYGKKYISTFEDAVENIETSKGTIQTRIATAFKLPSQITTEISFQYNGPETYGQFESGENYAFYIDLSKKITNSLSFYLQIVDPFDRLRYQFTNTQQRIQTIQNRNNFSRALNFSIRYDFSKGNKTKNVKYNRSSQNAKNRST</sequence>
<feature type="domain" description="Outer membrane protein beta-barrel" evidence="4">
    <location>
        <begin position="368"/>
        <end position="772"/>
    </location>
</feature>
<dbReference type="RefSeq" id="WP_066310117.1">
    <property type="nucleotide sequence ID" value="NZ_LQRT01000002.1"/>
</dbReference>
<evidence type="ECO:0000256" key="2">
    <source>
        <dbReference type="ARBA" id="ARBA00023136"/>
    </source>
</evidence>
<dbReference type="Pfam" id="PF14905">
    <property type="entry name" value="OMP_b-brl_3"/>
    <property type="match status" value="1"/>
</dbReference>
<evidence type="ECO:0000256" key="3">
    <source>
        <dbReference type="ARBA" id="ARBA00023237"/>
    </source>
</evidence>
<name>A0A163CHL2_9FLAO</name>
<keyword evidence="2" id="KW-0472">Membrane</keyword>
<dbReference type="InterPro" id="IPR036942">
    <property type="entry name" value="Beta-barrel_TonB_sf"/>
</dbReference>
<comment type="subcellular location">
    <subcellularLocation>
        <location evidence="1">Cell outer membrane</location>
    </subcellularLocation>
</comment>
<dbReference type="Gene3D" id="2.170.130.10">
    <property type="entry name" value="TonB-dependent receptor, plug domain"/>
    <property type="match status" value="1"/>
</dbReference>
<reference evidence="5 6" key="1">
    <citation type="submission" date="2016-01" db="EMBL/GenBank/DDBJ databases">
        <title>The draft genome sequence of Aquimarina sp. RZW4-3-2.</title>
        <authorList>
            <person name="Wang Y."/>
        </authorList>
    </citation>
    <scope>NUCLEOTIDE SEQUENCE [LARGE SCALE GENOMIC DNA]</scope>
    <source>
        <strain evidence="5 6">RZW4-3-2</strain>
    </source>
</reference>
<dbReference type="Gene3D" id="2.40.170.20">
    <property type="entry name" value="TonB-dependent receptor, beta-barrel domain"/>
    <property type="match status" value="1"/>
</dbReference>
<accession>A0A163CHL2</accession>
<gene>
    <name evidence="5" type="ORF">AWE51_02975</name>
</gene>
<organism evidence="5 6">
    <name type="scientific">Aquimarina aggregata</name>
    <dbReference type="NCBI Taxonomy" id="1642818"/>
    <lineage>
        <taxon>Bacteria</taxon>
        <taxon>Pseudomonadati</taxon>
        <taxon>Bacteroidota</taxon>
        <taxon>Flavobacteriia</taxon>
        <taxon>Flavobacteriales</taxon>
        <taxon>Flavobacteriaceae</taxon>
        <taxon>Aquimarina</taxon>
    </lineage>
</organism>
<protein>
    <recommendedName>
        <fullName evidence="4">Outer membrane protein beta-barrel domain-containing protein</fullName>
    </recommendedName>
</protein>
<dbReference type="InterPro" id="IPR041700">
    <property type="entry name" value="OMP_b-brl_3"/>
</dbReference>
<dbReference type="Pfam" id="PF13715">
    <property type="entry name" value="CarbopepD_reg_2"/>
    <property type="match status" value="1"/>
</dbReference>
<evidence type="ECO:0000313" key="5">
    <source>
        <dbReference type="EMBL" id="KZS42421.1"/>
    </source>
</evidence>
<dbReference type="PANTHER" id="PTHR40980:SF4">
    <property type="entry name" value="TONB-DEPENDENT RECEPTOR-LIKE BETA-BARREL DOMAIN-CONTAINING PROTEIN"/>
    <property type="match status" value="1"/>
</dbReference>
<dbReference type="InterPro" id="IPR008969">
    <property type="entry name" value="CarboxyPept-like_regulatory"/>
</dbReference>
<comment type="caution">
    <text evidence="5">The sequence shown here is derived from an EMBL/GenBank/DDBJ whole genome shotgun (WGS) entry which is preliminary data.</text>
</comment>
<proteinExistence type="predicted"/>
<evidence type="ECO:0000259" key="4">
    <source>
        <dbReference type="Pfam" id="PF14905"/>
    </source>
</evidence>
<dbReference type="InterPro" id="IPR037066">
    <property type="entry name" value="Plug_dom_sf"/>
</dbReference>
<keyword evidence="3" id="KW-0998">Cell outer membrane</keyword>
<dbReference type="STRING" id="1642818.AWE51_02975"/>
<dbReference type="Proteomes" id="UP000076715">
    <property type="component" value="Unassembled WGS sequence"/>
</dbReference>
<dbReference type="EMBL" id="LQRT01000002">
    <property type="protein sequence ID" value="KZS42421.1"/>
    <property type="molecule type" value="Genomic_DNA"/>
</dbReference>
<dbReference type="AlphaFoldDB" id="A0A163CHL2"/>
<dbReference type="SUPFAM" id="SSF56935">
    <property type="entry name" value="Porins"/>
    <property type="match status" value="1"/>
</dbReference>
<dbReference type="GO" id="GO:0009279">
    <property type="term" value="C:cell outer membrane"/>
    <property type="evidence" value="ECO:0007669"/>
    <property type="project" value="UniProtKB-SubCell"/>
</dbReference>
<keyword evidence="6" id="KW-1185">Reference proteome</keyword>
<dbReference type="SUPFAM" id="SSF49464">
    <property type="entry name" value="Carboxypeptidase regulatory domain-like"/>
    <property type="match status" value="1"/>
</dbReference>